<dbReference type="Proteomes" id="UP000179241">
    <property type="component" value="Unassembled WGS sequence"/>
</dbReference>
<proteinExistence type="inferred from homology"/>
<evidence type="ECO:0000256" key="2">
    <source>
        <dbReference type="ARBA" id="ARBA00022603"/>
    </source>
</evidence>
<gene>
    <name evidence="6" type="ORF">A2188_02345</name>
</gene>
<sequence>MASLNFKGKSAVWNHHLSVPYHTLDQDAKKSLKGKDSDENLIIHGDNLLALKSLLPKYQGRIKCIYIDPPYNTGNEGWKYNDKVNSPLIKDWLGKAVGKDDLTKHDKWHCMMTPRLKLLRELLSENGVLFMSIDDNEFACLKLLIDEIFGPDNSDVIVWRKSGDSRDGKMKNTTTFRKDHEYILVVFKGKQYLNKMKELPSFINEYSNPDNDPRGPYKAGSISLKEEASDPDHRNYYTVISPSGKKFTRRFDIPREIFHKLDKDNRIYWGKKKDAVPAIKIFINEPRHITPYSVFLRKGTTTEGKNELREIFDLKDKDVDIFQNPKPSVLIKTLLQLATEQDSIILDSFAGSGTTAHAVLDLNKEDGGNRKFILVEMEDYANKITAERVRRVVKRDKLKTGFTYYTLGPAIDADTILAGKLPTYDQFAKYVFYLATGKNLMDAKKIKEKEFFVGKNGNESIYLLYKNDTKTLKTLAITLDWAQMVHAKNSGKKIVYAPACYLDEESLDKFNIQFVSIPYNLFEKK</sequence>
<dbReference type="Gene3D" id="3.40.50.150">
    <property type="entry name" value="Vaccinia Virus protein VP39"/>
    <property type="match status" value="1"/>
</dbReference>
<evidence type="ECO:0000313" key="6">
    <source>
        <dbReference type="EMBL" id="OGM77525.1"/>
    </source>
</evidence>
<dbReference type="AlphaFoldDB" id="A0A1F8CPN4"/>
<evidence type="ECO:0000256" key="1">
    <source>
        <dbReference type="ARBA" id="ARBA00006594"/>
    </source>
</evidence>
<protein>
    <recommendedName>
        <fullName evidence="5">DNA methylase N-4/N-6 domain-containing protein</fullName>
    </recommendedName>
</protein>
<dbReference type="GO" id="GO:0003677">
    <property type="term" value="F:DNA binding"/>
    <property type="evidence" value="ECO:0007669"/>
    <property type="project" value="InterPro"/>
</dbReference>
<reference evidence="6 7" key="1">
    <citation type="journal article" date="2016" name="Nat. Commun.">
        <title>Thousands of microbial genomes shed light on interconnected biogeochemical processes in an aquifer system.</title>
        <authorList>
            <person name="Anantharaman K."/>
            <person name="Brown C.T."/>
            <person name="Hug L.A."/>
            <person name="Sharon I."/>
            <person name="Castelle C.J."/>
            <person name="Probst A.J."/>
            <person name="Thomas B.C."/>
            <person name="Singh A."/>
            <person name="Wilkins M.J."/>
            <person name="Karaoz U."/>
            <person name="Brodie E.L."/>
            <person name="Williams K.H."/>
            <person name="Hubbard S.S."/>
            <person name="Banfield J.F."/>
        </authorList>
    </citation>
    <scope>NUCLEOTIDE SEQUENCE [LARGE SCALE GENOMIC DNA]</scope>
</reference>
<dbReference type="PRINTS" id="PR00506">
    <property type="entry name" value="D21N6MTFRASE"/>
</dbReference>
<name>A0A1F8CPN4_9BACT</name>
<dbReference type="PIRSF" id="PIRSF015855">
    <property type="entry name" value="TypeIII_Mtase_mKpnI"/>
    <property type="match status" value="1"/>
</dbReference>
<evidence type="ECO:0000313" key="7">
    <source>
        <dbReference type="Proteomes" id="UP000179241"/>
    </source>
</evidence>
<evidence type="ECO:0000259" key="5">
    <source>
        <dbReference type="Pfam" id="PF01555"/>
    </source>
</evidence>
<evidence type="ECO:0000256" key="3">
    <source>
        <dbReference type="ARBA" id="ARBA00022679"/>
    </source>
</evidence>
<dbReference type="InterPro" id="IPR002295">
    <property type="entry name" value="N4/N6-MTase_EcoPI_Mod-like"/>
</dbReference>
<dbReference type="InterPro" id="IPR002052">
    <property type="entry name" value="DNA_methylase_N6_adenine_CS"/>
</dbReference>
<keyword evidence="4" id="KW-0949">S-adenosyl-L-methionine</keyword>
<organism evidence="6 7">
    <name type="scientific">Candidatus Woesebacteria bacterium RIFOXYA1_FULL_43_9</name>
    <dbReference type="NCBI Taxonomy" id="1802534"/>
    <lineage>
        <taxon>Bacteria</taxon>
        <taxon>Candidatus Woeseibacteriota</taxon>
    </lineage>
</organism>
<dbReference type="PROSITE" id="PS00092">
    <property type="entry name" value="N6_MTASE"/>
    <property type="match status" value="1"/>
</dbReference>
<dbReference type="EMBL" id="MGHU01000017">
    <property type="protein sequence ID" value="OGM77525.1"/>
    <property type="molecule type" value="Genomic_DNA"/>
</dbReference>
<dbReference type="GO" id="GO:0032259">
    <property type="term" value="P:methylation"/>
    <property type="evidence" value="ECO:0007669"/>
    <property type="project" value="UniProtKB-KW"/>
</dbReference>
<dbReference type="InterPro" id="IPR029063">
    <property type="entry name" value="SAM-dependent_MTases_sf"/>
</dbReference>
<comment type="caution">
    <text evidence="6">The sequence shown here is derived from an EMBL/GenBank/DDBJ whole genome shotgun (WGS) entry which is preliminary data.</text>
</comment>
<keyword evidence="2" id="KW-0489">Methyltransferase</keyword>
<comment type="similarity">
    <text evidence="1">Belongs to the N(4)/N(6)-methyltransferase family.</text>
</comment>
<dbReference type="Pfam" id="PF01555">
    <property type="entry name" value="N6_N4_Mtase"/>
    <property type="match status" value="1"/>
</dbReference>
<feature type="domain" description="DNA methylase N-4/N-6" evidence="5">
    <location>
        <begin position="62"/>
        <end position="385"/>
    </location>
</feature>
<dbReference type="InterPro" id="IPR002941">
    <property type="entry name" value="DNA_methylase_N4/N6"/>
</dbReference>
<evidence type="ECO:0000256" key="4">
    <source>
        <dbReference type="ARBA" id="ARBA00022691"/>
    </source>
</evidence>
<keyword evidence="3" id="KW-0808">Transferase</keyword>
<dbReference type="GO" id="GO:0008170">
    <property type="term" value="F:N-methyltransferase activity"/>
    <property type="evidence" value="ECO:0007669"/>
    <property type="project" value="InterPro"/>
</dbReference>
<accession>A0A1F8CPN4</accession>
<dbReference type="SUPFAM" id="SSF53335">
    <property type="entry name" value="S-adenosyl-L-methionine-dependent methyltransferases"/>
    <property type="match status" value="1"/>
</dbReference>